<dbReference type="RefSeq" id="WP_078684980.1">
    <property type="nucleotide sequence ID" value="NZ_FUYA01000005.1"/>
</dbReference>
<organism evidence="5 6">
    <name type="scientific">Desulfobaculum bizertense DSM 18034</name>
    <dbReference type="NCBI Taxonomy" id="1121442"/>
    <lineage>
        <taxon>Bacteria</taxon>
        <taxon>Pseudomonadati</taxon>
        <taxon>Thermodesulfobacteriota</taxon>
        <taxon>Desulfovibrionia</taxon>
        <taxon>Desulfovibrionales</taxon>
        <taxon>Desulfovibrionaceae</taxon>
        <taxon>Desulfobaculum</taxon>
    </lineage>
</organism>
<dbReference type="EMBL" id="FUYA01000005">
    <property type="protein sequence ID" value="SKA72757.1"/>
    <property type="molecule type" value="Genomic_DNA"/>
</dbReference>
<evidence type="ECO:0000256" key="2">
    <source>
        <dbReference type="ARBA" id="ARBA00023235"/>
    </source>
</evidence>
<dbReference type="InterPro" id="IPR004785">
    <property type="entry name" value="RpiB"/>
</dbReference>
<dbReference type="Gene3D" id="3.40.1400.10">
    <property type="entry name" value="Sugar-phosphate isomerase, RpiB/LacA/LacB"/>
    <property type="match status" value="1"/>
</dbReference>
<accession>A0A1T4W6D7</accession>
<feature type="binding site" evidence="4">
    <location>
        <position position="101"/>
    </location>
    <ligand>
        <name>D-ribulose 5-phosphate</name>
        <dbReference type="ChEBI" id="CHEBI:58121"/>
    </ligand>
</feature>
<evidence type="ECO:0000313" key="6">
    <source>
        <dbReference type="Proteomes" id="UP000189733"/>
    </source>
</evidence>
<evidence type="ECO:0000313" key="5">
    <source>
        <dbReference type="EMBL" id="SKA72757.1"/>
    </source>
</evidence>
<dbReference type="STRING" id="1121442.SAMN02745702_01688"/>
<dbReference type="Proteomes" id="UP000189733">
    <property type="component" value="Unassembled WGS sequence"/>
</dbReference>
<evidence type="ECO:0000256" key="4">
    <source>
        <dbReference type="PIRSR" id="PIRSR005384-2"/>
    </source>
</evidence>
<dbReference type="PANTHER" id="PTHR30345">
    <property type="entry name" value="RIBOSE-5-PHOSPHATE ISOMERASE B"/>
    <property type="match status" value="1"/>
</dbReference>
<evidence type="ECO:0000256" key="3">
    <source>
        <dbReference type="PIRSR" id="PIRSR005384-1"/>
    </source>
</evidence>
<dbReference type="GO" id="GO:0009052">
    <property type="term" value="P:pentose-phosphate shunt, non-oxidative branch"/>
    <property type="evidence" value="ECO:0007669"/>
    <property type="project" value="TreeGrafter"/>
</dbReference>
<dbReference type="SUPFAM" id="SSF89623">
    <property type="entry name" value="Ribose/Galactose isomerase RpiB/AlsB"/>
    <property type="match status" value="1"/>
</dbReference>
<dbReference type="PIRSF" id="PIRSF005384">
    <property type="entry name" value="RpiB_LacA_B"/>
    <property type="match status" value="1"/>
</dbReference>
<sequence length="146" mass="15952">MSQKTVAIGSDHAGYALKVVLIKHLEERGYAVKDVGPFDTCSVDYPIYAKKLCQHVLEEGCPGVLICGTGIGMSMTANHIPGIRAALCTNSFHARMTRMHNDANVLCLGERVTGPGVAVELLDIFLDTEFEGGRHLRRIELIENDK</sequence>
<dbReference type="NCBIfam" id="TIGR01120">
    <property type="entry name" value="rpiB"/>
    <property type="match status" value="1"/>
</dbReference>
<proteinExistence type="inferred from homology"/>
<dbReference type="Pfam" id="PF02502">
    <property type="entry name" value="LacAB_rpiB"/>
    <property type="match status" value="1"/>
</dbReference>
<keyword evidence="2 5" id="KW-0413">Isomerase</keyword>
<feature type="active site" description="Proton acceptor" evidence="3">
    <location>
        <position position="67"/>
    </location>
</feature>
<dbReference type="OrthoDB" id="1778624at2"/>
<feature type="binding site" evidence="4">
    <location>
        <position position="134"/>
    </location>
    <ligand>
        <name>D-ribulose 5-phosphate</name>
        <dbReference type="ChEBI" id="CHEBI:58121"/>
    </ligand>
</feature>
<feature type="binding site" evidence="4">
    <location>
        <begin position="11"/>
        <end position="12"/>
    </location>
    <ligand>
        <name>D-ribulose 5-phosphate</name>
        <dbReference type="ChEBI" id="CHEBI:58121"/>
    </ligand>
</feature>
<reference evidence="5 6" key="1">
    <citation type="submission" date="2017-02" db="EMBL/GenBank/DDBJ databases">
        <authorList>
            <person name="Peterson S.W."/>
        </authorList>
    </citation>
    <scope>NUCLEOTIDE SEQUENCE [LARGE SCALE GENOMIC DNA]</scope>
    <source>
        <strain evidence="5 6">DSM 18034</strain>
    </source>
</reference>
<comment type="similarity">
    <text evidence="1">Belongs to the LacAB/RpiB family.</text>
</comment>
<dbReference type="AlphaFoldDB" id="A0A1T4W6D7"/>
<dbReference type="NCBIfam" id="NF004051">
    <property type="entry name" value="PRK05571.1"/>
    <property type="match status" value="1"/>
</dbReference>
<keyword evidence="6" id="KW-1185">Reference proteome</keyword>
<dbReference type="GO" id="GO:0004751">
    <property type="term" value="F:ribose-5-phosphate isomerase activity"/>
    <property type="evidence" value="ECO:0007669"/>
    <property type="project" value="TreeGrafter"/>
</dbReference>
<name>A0A1T4W6D7_9BACT</name>
<dbReference type="InterPro" id="IPR036569">
    <property type="entry name" value="RpiB_LacA_LacB_sf"/>
</dbReference>
<feature type="binding site" evidence="4">
    <location>
        <position position="111"/>
    </location>
    <ligand>
        <name>D-ribulose 5-phosphate</name>
        <dbReference type="ChEBI" id="CHEBI:58121"/>
    </ligand>
</feature>
<gene>
    <name evidence="5" type="ORF">SAMN02745702_01688</name>
</gene>
<evidence type="ECO:0000256" key="1">
    <source>
        <dbReference type="ARBA" id="ARBA00008754"/>
    </source>
</evidence>
<dbReference type="InterPro" id="IPR003500">
    <property type="entry name" value="RpiB_LacA_LacB"/>
</dbReference>
<feature type="binding site" evidence="4">
    <location>
        <begin position="68"/>
        <end position="72"/>
    </location>
    <ligand>
        <name>D-ribulose 5-phosphate</name>
        <dbReference type="ChEBI" id="CHEBI:58121"/>
    </ligand>
</feature>
<feature type="binding site" evidence="4">
    <location>
        <position position="138"/>
    </location>
    <ligand>
        <name>D-ribulose 5-phosphate</name>
        <dbReference type="ChEBI" id="CHEBI:58121"/>
    </ligand>
</feature>
<dbReference type="NCBIfam" id="TIGR00689">
    <property type="entry name" value="rpiB_lacA_lacB"/>
    <property type="match status" value="1"/>
</dbReference>
<dbReference type="GO" id="GO:0019316">
    <property type="term" value="P:D-allose catabolic process"/>
    <property type="evidence" value="ECO:0007669"/>
    <property type="project" value="TreeGrafter"/>
</dbReference>
<protein>
    <submittedName>
        <fullName evidence="5">Ribose-5-phosphate isomerase</fullName>
    </submittedName>
</protein>
<feature type="active site" description="Proton donor" evidence="3">
    <location>
        <position position="100"/>
    </location>
</feature>
<dbReference type="PANTHER" id="PTHR30345:SF0">
    <property type="entry name" value="DNA DAMAGE-REPAIR_TOLERATION PROTEIN DRT102"/>
    <property type="match status" value="1"/>
</dbReference>